<dbReference type="STRING" id="747725.A0A168L4N7"/>
<name>A0A168L4N7_MUCCL</name>
<evidence type="ECO:0000313" key="10">
    <source>
        <dbReference type="EMBL" id="OAD03107.1"/>
    </source>
</evidence>
<dbReference type="OrthoDB" id="17644at2759"/>
<keyword evidence="4 9" id="KW-0509">mRNA transport</keyword>
<keyword evidence="3 9" id="KW-0813">Transport</keyword>
<evidence type="ECO:0000256" key="7">
    <source>
        <dbReference type="ARBA" id="ARBA00023132"/>
    </source>
</evidence>
<comment type="function">
    <text evidence="9">Functions as a component of the nuclear pore complex (NPC).</text>
</comment>
<organism evidence="10 11">
    <name type="scientific">Mucor lusitanicus CBS 277.49</name>
    <dbReference type="NCBI Taxonomy" id="747725"/>
    <lineage>
        <taxon>Eukaryota</taxon>
        <taxon>Fungi</taxon>
        <taxon>Fungi incertae sedis</taxon>
        <taxon>Mucoromycota</taxon>
        <taxon>Mucoromycotina</taxon>
        <taxon>Mucoromycetes</taxon>
        <taxon>Mucorales</taxon>
        <taxon>Mucorineae</taxon>
        <taxon>Mucoraceae</taxon>
        <taxon>Mucor</taxon>
    </lineage>
</organism>
<evidence type="ECO:0000256" key="9">
    <source>
        <dbReference type="RuleBase" id="RU365073"/>
    </source>
</evidence>
<comment type="subcellular location">
    <subcellularLocation>
        <location evidence="1 9">Nucleus</location>
        <location evidence="1 9">Nuclear pore complex</location>
    </subcellularLocation>
</comment>
<evidence type="ECO:0000256" key="5">
    <source>
        <dbReference type="ARBA" id="ARBA00022927"/>
    </source>
</evidence>
<gene>
    <name evidence="10" type="ORF">MUCCIDRAFT_109962</name>
</gene>
<dbReference type="PANTHER" id="PTHR13373">
    <property type="entry name" value="FROUNT PROTEIN-RELATED"/>
    <property type="match status" value="1"/>
</dbReference>
<evidence type="ECO:0000256" key="4">
    <source>
        <dbReference type="ARBA" id="ARBA00022816"/>
    </source>
</evidence>
<sequence length="603" mass="70121">MSRQQYIKDVCCSQLPNTSEYHKIRAMLYKQSYVIFQKLHQTSSPITVNQAAKEYDDTLNEQIELVEQYYHELALSKERQEYLKLSAIWQLCQIVYFSDQKDDMEALFKWYNRINPSLYYEYDRQAVFNNQDGPLEHASFWPFAIRMTTLGRIDQLSALLKRTLPGISFSRNSEILPYFIALSEIASNLPLNKEKLSTTMANLRASKRFSPKTNHHAQQLLVVMAILSGDEATALKYTQDDIHAYICCRFYQPTVGSFTDFSARHPASRIQNSTKSSLLPQNVLRSIIAGDIYQAIEECVHYDWWLLAHLTDLLSMNQMIDREVNIPVGGDTISVPVKSHFILYYASTLKNQFGLWKQAYSYMLECGDLGKEAVIEHMNNMDLNVDDHALAEVVDFCSQHSLESTGIELYKRKATLCMASKDYQKALYYYRTSKQHQYIDTVFYEMIWHLAMTGEWFDISSLGSEKYDGIYYTIYQHLLNLHSHIERSELKEAAHEFRALVDSDSVPNHIMAIVIWEGLALIRDLDTSQLTSADILRTKTQWQKLNKLSPAQDFKLLYFYNHQDKSNVPERDGDLEIVLKYQKQDFLDTTGVWFSRALERINP</sequence>
<dbReference type="GO" id="GO:0006606">
    <property type="term" value="P:protein import into nucleus"/>
    <property type="evidence" value="ECO:0007669"/>
    <property type="project" value="TreeGrafter"/>
</dbReference>
<dbReference type="VEuPathDB" id="FungiDB:MUCCIDRAFT_109962"/>
<keyword evidence="7 9" id="KW-0906">Nuclear pore complex</keyword>
<proteinExistence type="inferred from homology"/>
<dbReference type="GO" id="GO:0031080">
    <property type="term" value="C:nuclear pore outer ring"/>
    <property type="evidence" value="ECO:0007669"/>
    <property type="project" value="TreeGrafter"/>
</dbReference>
<keyword evidence="11" id="KW-1185">Reference proteome</keyword>
<evidence type="ECO:0000256" key="2">
    <source>
        <dbReference type="ARBA" id="ARBA00005573"/>
    </source>
</evidence>
<evidence type="ECO:0000256" key="8">
    <source>
        <dbReference type="ARBA" id="ARBA00023242"/>
    </source>
</evidence>
<comment type="similarity">
    <text evidence="2 9">Belongs to the nucleoporin Nup85 family.</text>
</comment>
<dbReference type="GO" id="GO:0017056">
    <property type="term" value="F:structural constituent of nuclear pore"/>
    <property type="evidence" value="ECO:0007669"/>
    <property type="project" value="TreeGrafter"/>
</dbReference>
<evidence type="ECO:0000256" key="1">
    <source>
        <dbReference type="ARBA" id="ARBA00004567"/>
    </source>
</evidence>
<evidence type="ECO:0000256" key="3">
    <source>
        <dbReference type="ARBA" id="ARBA00022448"/>
    </source>
</evidence>
<comment type="subunit">
    <text evidence="9">Component of the nuclear pore complex (NPC).</text>
</comment>
<dbReference type="GO" id="GO:0031965">
    <property type="term" value="C:nuclear membrane"/>
    <property type="evidence" value="ECO:0007669"/>
    <property type="project" value="UniProtKB-UniRule"/>
</dbReference>
<protein>
    <recommendedName>
        <fullName evidence="9">Nuclear pore complex protein Nup85</fullName>
    </recommendedName>
</protein>
<comment type="caution">
    <text evidence="10">The sequence shown here is derived from an EMBL/GenBank/DDBJ whole genome shotgun (WGS) entry which is preliminary data.</text>
</comment>
<reference evidence="10 11" key="1">
    <citation type="submission" date="2015-06" db="EMBL/GenBank/DDBJ databases">
        <title>Expansion of signal transduction pathways in fungi by whole-genome duplication.</title>
        <authorList>
            <consortium name="DOE Joint Genome Institute"/>
            <person name="Corrochano L.M."/>
            <person name="Kuo A."/>
            <person name="Marcet-Houben M."/>
            <person name="Polaino S."/>
            <person name="Salamov A."/>
            <person name="Villalobos J.M."/>
            <person name="Alvarez M.I."/>
            <person name="Avalos J."/>
            <person name="Benito E.P."/>
            <person name="Benoit I."/>
            <person name="Burger G."/>
            <person name="Camino L.P."/>
            <person name="Canovas D."/>
            <person name="Cerda-Olmedo E."/>
            <person name="Cheng J.-F."/>
            <person name="Dominguez A."/>
            <person name="Elias M."/>
            <person name="Eslava A.P."/>
            <person name="Glaser F."/>
            <person name="Grimwood J."/>
            <person name="Gutierrez G."/>
            <person name="Heitman J."/>
            <person name="Henrissat B."/>
            <person name="Iturriaga E.A."/>
            <person name="Lang B.F."/>
            <person name="Lavin J.L."/>
            <person name="Lee S."/>
            <person name="Li W."/>
            <person name="Lindquist E."/>
            <person name="Lopez-Garcia S."/>
            <person name="Luque E.M."/>
            <person name="Marcos A.T."/>
            <person name="Martin J."/>
            <person name="Mccluskey K."/>
            <person name="Medina H.R."/>
            <person name="Miralles-Duran A."/>
            <person name="Miyazaki A."/>
            <person name="Munoz-Torres E."/>
            <person name="Oguiza J.A."/>
            <person name="Ohm R."/>
            <person name="Olmedo M."/>
            <person name="Orejas M."/>
            <person name="Ortiz-Castellanos L."/>
            <person name="Pisabarro A.G."/>
            <person name="Rodriguez-Romero J."/>
            <person name="Ruiz-Herrera J."/>
            <person name="Ruiz-Vazquez R."/>
            <person name="Sanz C."/>
            <person name="Schackwitz W."/>
            <person name="Schmutz J."/>
            <person name="Shahriari M."/>
            <person name="Shelest E."/>
            <person name="Silva-Franco F."/>
            <person name="Soanes D."/>
            <person name="Syed K."/>
            <person name="Tagua V.G."/>
            <person name="Talbot N.J."/>
            <person name="Thon M."/>
            <person name="De Vries R.P."/>
            <person name="Wiebenga A."/>
            <person name="Yadav J.S."/>
            <person name="Braun E.L."/>
            <person name="Baker S."/>
            <person name="Garre V."/>
            <person name="Horwitz B."/>
            <person name="Torres-Martinez S."/>
            <person name="Idnurm A."/>
            <person name="Herrera-Estrella A."/>
            <person name="Gabaldon T."/>
            <person name="Grigoriev I.V."/>
        </authorList>
    </citation>
    <scope>NUCLEOTIDE SEQUENCE [LARGE SCALE GENOMIC DNA]</scope>
    <source>
        <strain evidence="10 11">CBS 277.49</strain>
    </source>
</reference>
<dbReference type="InterPro" id="IPR011502">
    <property type="entry name" value="Nucleoporin_Nup85"/>
</dbReference>
<keyword evidence="9" id="KW-0472">Membrane</keyword>
<dbReference type="AlphaFoldDB" id="A0A168L4N7"/>
<dbReference type="GO" id="GO:0006406">
    <property type="term" value="P:mRNA export from nucleus"/>
    <property type="evidence" value="ECO:0007669"/>
    <property type="project" value="TreeGrafter"/>
</dbReference>
<dbReference type="GO" id="GO:0045893">
    <property type="term" value="P:positive regulation of DNA-templated transcription"/>
    <property type="evidence" value="ECO:0007669"/>
    <property type="project" value="TreeGrafter"/>
</dbReference>
<dbReference type="Proteomes" id="UP000077051">
    <property type="component" value="Unassembled WGS sequence"/>
</dbReference>
<evidence type="ECO:0000313" key="11">
    <source>
        <dbReference type="Proteomes" id="UP000077051"/>
    </source>
</evidence>
<keyword evidence="6 9" id="KW-0811">Translocation</keyword>
<accession>A0A168L4N7</accession>
<keyword evidence="5 9" id="KW-0653">Protein transport</keyword>
<evidence type="ECO:0000256" key="6">
    <source>
        <dbReference type="ARBA" id="ARBA00023010"/>
    </source>
</evidence>
<keyword evidence="8 9" id="KW-0539">Nucleus</keyword>
<dbReference type="EMBL" id="AMYB01000004">
    <property type="protein sequence ID" value="OAD03107.1"/>
    <property type="molecule type" value="Genomic_DNA"/>
</dbReference>
<dbReference type="Pfam" id="PF07575">
    <property type="entry name" value="Nucleopor_Nup85"/>
    <property type="match status" value="1"/>
</dbReference>
<dbReference type="PANTHER" id="PTHR13373:SF21">
    <property type="entry name" value="NUCLEAR PORE COMPLEX PROTEIN NUP85"/>
    <property type="match status" value="1"/>
</dbReference>